<dbReference type="GO" id="GO:0016614">
    <property type="term" value="F:oxidoreductase activity, acting on CH-OH group of donors"/>
    <property type="evidence" value="ECO:0007669"/>
    <property type="project" value="InterPro"/>
</dbReference>
<dbReference type="InterPro" id="IPR036188">
    <property type="entry name" value="FAD/NAD-bd_sf"/>
</dbReference>
<dbReference type="InterPro" id="IPR007867">
    <property type="entry name" value="GMC_OxRtase_C"/>
</dbReference>
<reference evidence="8" key="1">
    <citation type="submission" date="2020-08" db="EMBL/GenBank/DDBJ databases">
        <title>Multicomponent nature underlies the extraordinary mechanical properties of spider dragline silk.</title>
        <authorList>
            <person name="Kono N."/>
            <person name="Nakamura H."/>
            <person name="Mori M."/>
            <person name="Yoshida Y."/>
            <person name="Ohtoshi R."/>
            <person name="Malay A.D."/>
            <person name="Moran D.A.P."/>
            <person name="Tomita M."/>
            <person name="Numata K."/>
            <person name="Arakawa K."/>
        </authorList>
    </citation>
    <scope>NUCLEOTIDE SEQUENCE</scope>
</reference>
<keyword evidence="9" id="KW-1185">Reference proteome</keyword>
<sequence>MDLAAERAYPTPYANAPYLPLLLLSLLNQRMAPKTTTTFKKEYDYIIVGGGTAGSVVANRLSEDPCVNVLLLEAGKAPPVISDIPGITRSLYKTPTDLTWTLKTVPQKHTGRSLRNGQVALVTGKGLGGSSIISSLFYSRGNRKDFDAWALQGATGWSYEEVFPYFLKYEDNRDFEYLANGYHNIGGPVTFQKPGYNPEIKDPIFEAAARFGYNVVDPNGPTQKGFYDNQAAIRDGQRCSTAKAYLVPAENRTNLDIVINAHVNKIILEGCDAKGVEFDFKGSKCIVKAKKEVIMAAGSVNTAKILMLSGIGPKEHLQKLKIPVVVDLPVGNNLQDRAAVLLNYQLDPKIPSYDQKLCDIRNVEQYIRNRTGPLASSVSISAAAFLGRDSMFPEMDSPNHMILFWEVFKQLDFKPEIAKKYYGPFKNKPVLTCAVVPLQVNSCGTVRLRSSNPKDCPLVDPNYFENPKEVEDVIKGMKTCQRIVMSQPMQKVCPKPFPLFPGCEHCANDEDAYFECVLRAGVLSYQDLVGTAKMGDPKDPTTVVDPQLRVKGIKGLRVVDASVIPTLPAGSGFTIALMVAEKASDLIKDASASKLVRVRERESYPEFSSGILKEYFY</sequence>
<feature type="binding site" evidence="5">
    <location>
        <position position="525"/>
    </location>
    <ligand>
        <name>substrate</name>
    </ligand>
</feature>
<dbReference type="Gene3D" id="3.30.560.10">
    <property type="entry name" value="Glucose Oxidase, domain 3"/>
    <property type="match status" value="1"/>
</dbReference>
<dbReference type="PIRSF" id="PIRSF000137">
    <property type="entry name" value="Alcohol_oxidase"/>
    <property type="match status" value="1"/>
</dbReference>
<dbReference type="Gene3D" id="3.50.50.60">
    <property type="entry name" value="FAD/NAD(P)-binding domain"/>
    <property type="match status" value="1"/>
</dbReference>
<evidence type="ECO:0000313" key="8">
    <source>
        <dbReference type="EMBL" id="GFY60345.1"/>
    </source>
</evidence>
<feature type="binding site" evidence="5">
    <location>
        <position position="263"/>
    </location>
    <ligand>
        <name>FAD</name>
        <dbReference type="ChEBI" id="CHEBI:57692"/>
    </ligand>
</feature>
<name>A0A8X7C8W7_9ARAC</name>
<dbReference type="PANTHER" id="PTHR11552">
    <property type="entry name" value="GLUCOSE-METHANOL-CHOLINE GMC OXIDOREDUCTASE"/>
    <property type="match status" value="1"/>
</dbReference>
<dbReference type="Proteomes" id="UP000886998">
    <property type="component" value="Unassembled WGS sequence"/>
</dbReference>
<feature type="domain" description="Glucose-methanol-choline oxidoreductase N-terminal" evidence="6">
    <location>
        <begin position="43"/>
        <end position="337"/>
    </location>
</feature>
<keyword evidence="3" id="KW-0285">Flavoprotein</keyword>
<dbReference type="InterPro" id="IPR012132">
    <property type="entry name" value="GMC_OxRdtase"/>
</dbReference>
<dbReference type="SUPFAM" id="SSF54373">
    <property type="entry name" value="FAD-linked reductases, C-terminal domain"/>
    <property type="match status" value="1"/>
</dbReference>
<evidence type="ECO:0000259" key="6">
    <source>
        <dbReference type="Pfam" id="PF00732"/>
    </source>
</evidence>
<evidence type="ECO:0000256" key="3">
    <source>
        <dbReference type="ARBA" id="ARBA00022630"/>
    </source>
</evidence>
<accession>A0A8X7C8W7</accession>
<keyword evidence="4 5" id="KW-0274">FAD</keyword>
<evidence type="ECO:0000256" key="1">
    <source>
        <dbReference type="ARBA" id="ARBA00001974"/>
    </source>
</evidence>
<evidence type="ECO:0000256" key="5">
    <source>
        <dbReference type="PIRSR" id="PIRSR000137-2"/>
    </source>
</evidence>
<dbReference type="Pfam" id="PF05199">
    <property type="entry name" value="GMC_oxred_C"/>
    <property type="match status" value="1"/>
</dbReference>
<evidence type="ECO:0000313" key="9">
    <source>
        <dbReference type="Proteomes" id="UP000886998"/>
    </source>
</evidence>
<comment type="similarity">
    <text evidence="2">Belongs to the GMC oxidoreductase family.</text>
</comment>
<dbReference type="AlphaFoldDB" id="A0A8X7C8W7"/>
<gene>
    <name evidence="8" type="primary">Gld</name>
    <name evidence="8" type="ORF">TNIN_175221</name>
</gene>
<protein>
    <submittedName>
        <fullName evidence="8">Glucose dehydrogenase</fullName>
    </submittedName>
</protein>
<dbReference type="EMBL" id="BMAV01013116">
    <property type="protein sequence ID" value="GFY60345.1"/>
    <property type="molecule type" value="Genomic_DNA"/>
</dbReference>
<dbReference type="GO" id="GO:0050660">
    <property type="term" value="F:flavin adenine dinucleotide binding"/>
    <property type="evidence" value="ECO:0007669"/>
    <property type="project" value="InterPro"/>
</dbReference>
<organism evidence="8 9">
    <name type="scientific">Trichonephila inaurata madagascariensis</name>
    <dbReference type="NCBI Taxonomy" id="2747483"/>
    <lineage>
        <taxon>Eukaryota</taxon>
        <taxon>Metazoa</taxon>
        <taxon>Ecdysozoa</taxon>
        <taxon>Arthropoda</taxon>
        <taxon>Chelicerata</taxon>
        <taxon>Arachnida</taxon>
        <taxon>Araneae</taxon>
        <taxon>Araneomorphae</taxon>
        <taxon>Entelegynae</taxon>
        <taxon>Araneoidea</taxon>
        <taxon>Nephilidae</taxon>
        <taxon>Trichonephila</taxon>
        <taxon>Trichonephila inaurata</taxon>
    </lineage>
</organism>
<evidence type="ECO:0000259" key="7">
    <source>
        <dbReference type="Pfam" id="PF05199"/>
    </source>
</evidence>
<dbReference type="Pfam" id="PF00732">
    <property type="entry name" value="GMC_oxred_N"/>
    <property type="match status" value="1"/>
</dbReference>
<feature type="domain" description="Glucose-methanol-choline oxidoreductase C-terminal" evidence="7">
    <location>
        <begin position="442"/>
        <end position="580"/>
    </location>
</feature>
<dbReference type="PANTHER" id="PTHR11552:SF147">
    <property type="entry name" value="CHOLINE DEHYDROGENASE, MITOCHONDRIAL"/>
    <property type="match status" value="1"/>
</dbReference>
<dbReference type="SUPFAM" id="SSF51905">
    <property type="entry name" value="FAD/NAD(P)-binding domain"/>
    <property type="match status" value="1"/>
</dbReference>
<dbReference type="OrthoDB" id="6415739at2759"/>
<evidence type="ECO:0000256" key="4">
    <source>
        <dbReference type="ARBA" id="ARBA00022827"/>
    </source>
</evidence>
<comment type="caution">
    <text evidence="8">The sequence shown here is derived from an EMBL/GenBank/DDBJ whole genome shotgun (WGS) entry which is preliminary data.</text>
</comment>
<comment type="cofactor">
    <cofactor evidence="1 5">
        <name>FAD</name>
        <dbReference type="ChEBI" id="CHEBI:57692"/>
    </cofactor>
</comment>
<proteinExistence type="inferred from homology"/>
<evidence type="ECO:0000256" key="2">
    <source>
        <dbReference type="ARBA" id="ARBA00010790"/>
    </source>
</evidence>
<dbReference type="InterPro" id="IPR000172">
    <property type="entry name" value="GMC_OxRdtase_N"/>
</dbReference>